<gene>
    <name evidence="2" type="ORF">HMPREF9336_01666</name>
</gene>
<reference evidence="2 3" key="1">
    <citation type="journal article" date="2011" name="Stand. Genomic Sci.">
        <title>High quality draft genome sequence of Segniliparus rugosus CDC 945(T)= (ATCC BAA-974(T)).</title>
        <authorList>
            <person name="Earl A.M."/>
            <person name="Desjardins C.A."/>
            <person name="Fitzgerald M.G."/>
            <person name="Arachchi H.M."/>
            <person name="Zeng Q."/>
            <person name="Mehta T."/>
            <person name="Griggs A."/>
            <person name="Birren B.W."/>
            <person name="Toney N.C."/>
            <person name="Carr J."/>
            <person name="Posey J."/>
            <person name="Butler W.R."/>
        </authorList>
    </citation>
    <scope>NUCLEOTIDE SEQUENCE [LARGE SCALE GENOMIC DNA]</scope>
    <source>
        <strain evidence="3">ATCC BAA-974 / DSM 45345 / CCUG 50838 / CIP 108380 / JCM 13579 / CDC 945</strain>
    </source>
</reference>
<sequence length="246" mass="26453">MRRLFCALLASVALGGFAAAPASADQAGVCEAVGGTWREHGLYPRQTDEPRCEFQENLSDDRAISYSSPIPDDMLGDEWVQSQLAAFIKSRVAALRASTPSAPQTLAAGDIAEHQKYQHSASVQSLVFHELVNVTSSAHPTDEFLTMTFDLAEHRQLKLADLFKAGTNIPTAITPLVLRYAPKGGGLDQLSIGGGYNDGTYTAFALTTTELVVYLPRSRVGSMAAGAFTTRIPLGAFGDTLRPEYR</sequence>
<dbReference type="OrthoDB" id="4760130at2"/>
<evidence type="ECO:0000313" key="3">
    <source>
        <dbReference type="Proteomes" id="UP000004816"/>
    </source>
</evidence>
<proteinExistence type="predicted"/>
<dbReference type="EMBL" id="ACZI02000002">
    <property type="protein sequence ID" value="EFV13481.1"/>
    <property type="molecule type" value="Genomic_DNA"/>
</dbReference>
<feature type="signal peptide" evidence="1">
    <location>
        <begin position="1"/>
        <end position="24"/>
    </location>
</feature>
<organism evidence="2 3">
    <name type="scientific">Segniliparus rugosus (strain ATCC BAA-974 / DSM 45345 / CCUG 50838 / CIP 108380 / JCM 13579 / CDC 945)</name>
    <dbReference type="NCBI Taxonomy" id="679197"/>
    <lineage>
        <taxon>Bacteria</taxon>
        <taxon>Bacillati</taxon>
        <taxon>Actinomycetota</taxon>
        <taxon>Actinomycetes</taxon>
        <taxon>Mycobacteriales</taxon>
        <taxon>Segniliparaceae</taxon>
        <taxon>Segniliparus</taxon>
    </lineage>
</organism>
<protein>
    <recommendedName>
        <fullName evidence="4">DUF3298 domain-containing protein</fullName>
    </recommendedName>
</protein>
<evidence type="ECO:0000313" key="2">
    <source>
        <dbReference type="EMBL" id="EFV13481.1"/>
    </source>
</evidence>
<evidence type="ECO:0000256" key="1">
    <source>
        <dbReference type="SAM" id="SignalP"/>
    </source>
</evidence>
<dbReference type="Proteomes" id="UP000004816">
    <property type="component" value="Unassembled WGS sequence"/>
</dbReference>
<evidence type="ECO:0008006" key="4">
    <source>
        <dbReference type="Google" id="ProtNLM"/>
    </source>
</evidence>
<feature type="chain" id="PRO_5003200232" description="DUF3298 domain-containing protein" evidence="1">
    <location>
        <begin position="25"/>
        <end position="246"/>
    </location>
</feature>
<keyword evidence="1" id="KW-0732">Signal</keyword>
<name>E5XQ94_SEGRC</name>
<dbReference type="STRING" id="679197.HMPREF9336_01666"/>
<dbReference type="AlphaFoldDB" id="E5XQ94"/>
<accession>E5XQ94</accession>
<dbReference type="InterPro" id="IPR037126">
    <property type="entry name" value="PdaC/RsiV-like_sf"/>
</dbReference>
<comment type="caution">
    <text evidence="2">The sequence shown here is derived from an EMBL/GenBank/DDBJ whole genome shotgun (WGS) entry which is preliminary data.</text>
</comment>
<dbReference type="Gene3D" id="3.30.565.40">
    <property type="entry name" value="Fervidobacterium nodosum Rt17-B1 like"/>
    <property type="match status" value="1"/>
</dbReference>
<dbReference type="Gene3D" id="3.90.640.20">
    <property type="entry name" value="Heat-shock cognate protein, ATPase"/>
    <property type="match status" value="1"/>
</dbReference>
<keyword evidence="3" id="KW-1185">Reference proteome</keyword>
<dbReference type="HOGENOM" id="CLU_1128435_0_0_11"/>
<dbReference type="RefSeq" id="WP_007469336.1">
    <property type="nucleotide sequence ID" value="NZ_KI391953.1"/>
</dbReference>